<accession>A0A367KMH6</accession>
<dbReference type="STRING" id="4846.A0A367KMH6"/>
<dbReference type="PANTHER" id="PTHR43053">
    <property type="entry name" value="GLYCOSIDASE FAMILY 31"/>
    <property type="match status" value="1"/>
</dbReference>
<dbReference type="OrthoDB" id="5795902at2759"/>
<dbReference type="Gene3D" id="3.20.20.70">
    <property type="entry name" value="Aldolase class I"/>
    <property type="match status" value="1"/>
</dbReference>
<keyword evidence="4" id="KW-0326">Glycosidase</keyword>
<keyword evidence="3" id="KW-0378">Hydrolase</keyword>
<dbReference type="Proteomes" id="UP000253551">
    <property type="component" value="Unassembled WGS sequence"/>
</dbReference>
<gene>
    <name evidence="5" type="ORF">CU098_010236</name>
</gene>
<dbReference type="InterPro" id="IPR050985">
    <property type="entry name" value="Alpha-glycosidase_related"/>
</dbReference>
<proteinExistence type="predicted"/>
<evidence type="ECO:0000256" key="1">
    <source>
        <dbReference type="ARBA" id="ARBA00001255"/>
    </source>
</evidence>
<comment type="catalytic activity">
    <reaction evidence="1">
        <text>Hydrolysis of terminal, non-reducing alpha-D-galactose residues in alpha-D-galactosides, including galactose oligosaccharides, galactomannans and galactolipids.</text>
        <dbReference type="EC" id="3.2.1.22"/>
    </reaction>
</comment>
<dbReference type="InterPro" id="IPR017853">
    <property type="entry name" value="GH"/>
</dbReference>
<evidence type="ECO:0000313" key="6">
    <source>
        <dbReference type="Proteomes" id="UP000253551"/>
    </source>
</evidence>
<organism evidence="5 6">
    <name type="scientific">Rhizopus stolonifer</name>
    <name type="common">Rhizopus nigricans</name>
    <dbReference type="NCBI Taxonomy" id="4846"/>
    <lineage>
        <taxon>Eukaryota</taxon>
        <taxon>Fungi</taxon>
        <taxon>Fungi incertae sedis</taxon>
        <taxon>Mucoromycota</taxon>
        <taxon>Mucoromycotina</taxon>
        <taxon>Mucoromycetes</taxon>
        <taxon>Mucorales</taxon>
        <taxon>Mucorineae</taxon>
        <taxon>Rhizopodaceae</taxon>
        <taxon>Rhizopus</taxon>
    </lineage>
</organism>
<dbReference type="Pfam" id="PF02065">
    <property type="entry name" value="Melibiase"/>
    <property type="match status" value="1"/>
</dbReference>
<protein>
    <recommendedName>
        <fullName evidence="2">alpha-galactosidase</fullName>
        <ecNumber evidence="2">3.2.1.22</ecNumber>
    </recommendedName>
</protein>
<evidence type="ECO:0000256" key="3">
    <source>
        <dbReference type="ARBA" id="ARBA00022801"/>
    </source>
</evidence>
<dbReference type="GO" id="GO:0016052">
    <property type="term" value="P:carbohydrate catabolic process"/>
    <property type="evidence" value="ECO:0007669"/>
    <property type="project" value="InterPro"/>
</dbReference>
<dbReference type="EMBL" id="PJQM01001021">
    <property type="protein sequence ID" value="RCI03435.1"/>
    <property type="molecule type" value="Genomic_DNA"/>
</dbReference>
<name>A0A367KMH6_RHIST</name>
<evidence type="ECO:0000256" key="4">
    <source>
        <dbReference type="ARBA" id="ARBA00023295"/>
    </source>
</evidence>
<dbReference type="AlphaFoldDB" id="A0A367KMH6"/>
<dbReference type="InterPro" id="IPR013785">
    <property type="entry name" value="Aldolase_TIM"/>
</dbReference>
<dbReference type="GO" id="GO:0004557">
    <property type="term" value="F:alpha-galactosidase activity"/>
    <property type="evidence" value="ECO:0007669"/>
    <property type="project" value="UniProtKB-EC"/>
</dbReference>
<evidence type="ECO:0000256" key="2">
    <source>
        <dbReference type="ARBA" id="ARBA00012755"/>
    </source>
</evidence>
<dbReference type="CDD" id="cd14791">
    <property type="entry name" value="GH36"/>
    <property type="match status" value="1"/>
</dbReference>
<evidence type="ECO:0000313" key="5">
    <source>
        <dbReference type="EMBL" id="RCI03435.1"/>
    </source>
</evidence>
<comment type="caution">
    <text evidence="5">The sequence shown here is derived from an EMBL/GenBank/DDBJ whole genome shotgun (WGS) entry which is preliminary data.</text>
</comment>
<dbReference type="PANTHER" id="PTHR43053:SF3">
    <property type="entry name" value="ALPHA-GALACTOSIDASE C-RELATED"/>
    <property type="match status" value="1"/>
</dbReference>
<reference evidence="5 6" key="1">
    <citation type="journal article" date="2018" name="G3 (Bethesda)">
        <title>Phylogenetic and Phylogenomic Definition of Rhizopus Species.</title>
        <authorList>
            <person name="Gryganskyi A.P."/>
            <person name="Golan J."/>
            <person name="Dolatabadi S."/>
            <person name="Mondo S."/>
            <person name="Robb S."/>
            <person name="Idnurm A."/>
            <person name="Muszewska A."/>
            <person name="Steczkiewicz K."/>
            <person name="Masonjones S."/>
            <person name="Liao H.L."/>
            <person name="Gajdeczka M.T."/>
            <person name="Anike F."/>
            <person name="Vuek A."/>
            <person name="Anishchenko I.M."/>
            <person name="Voigt K."/>
            <person name="de Hoog G.S."/>
            <person name="Smith M.E."/>
            <person name="Heitman J."/>
            <person name="Vilgalys R."/>
            <person name="Stajich J.E."/>
        </authorList>
    </citation>
    <scope>NUCLEOTIDE SEQUENCE [LARGE SCALE GENOMIC DNA]</scope>
    <source>
        <strain evidence="5 6">LSU 92-RS-03</strain>
    </source>
</reference>
<keyword evidence="6" id="KW-1185">Reference proteome</keyword>
<dbReference type="SUPFAM" id="SSF51445">
    <property type="entry name" value="(Trans)glycosidases"/>
    <property type="match status" value="1"/>
</dbReference>
<dbReference type="EC" id="3.2.1.22" evidence="2"/>
<dbReference type="InterPro" id="IPR002252">
    <property type="entry name" value="Glyco_hydro_36"/>
</dbReference>
<sequence length="729" mass="83259">MSLAPASFENAKIQLDLTYKVDKNEYKFKNELVHQQAPFTSDALQVTYKVSRHTDNKGGYIISFIVKALKQVELVYFNATFLADLQDQRMLANGFQSWSQSKELSRNDKIPPIPSSVAWYTQMNLQGDYDFFEHTGEKGYIHSNSYTHFRDTKNIFSFFGSVSEEHGYTYFLGNFNSNQLGIFKEVKGMRLNKDQTIDLVRVFAAQGYDAEANIWQSYAEFFPDKRTVRDSHVSGWTSWYNYYGDVSEAIVNENVEALQKHAYPIDIFQIDDGFQTAIGDWLSINDKFPSGMKAVASKIKNAGFKAGLWLAPYAAGFTSRVAKEHPDWLIKDPQTQKLVVAGPNWGGFYALDIYHPEARAYLRQVFDVVLRDWGFDMLKLDFCFAAAMIPREGKSRGQIMWEAMDLIRDLVGPDKLVLGCGVPLVSAFRKVDYCRIGSDVAPWWEDSKLKLLHVRERVSTANSLVSTLNRWVMSDRMFGNDPDVMILRNQKNKLTPDERYTLCVLNNILGALVFSSDNVALYSPDEHLLYSATFPKVVSRVRSVLEFKRDCYMIRFEVQRNNRVHQYTTYTNLTDEEQTLYLPESSPENNLLFATDNDMHMTHADLTEPLFYHPSSEAKLKVHETKTFLHIPKVANNELVLLGSTSHIVPGVELDMFEKKGDDITISFQKKNNRDHQVYFGVGDYLHLQCAGVPPVSKIDGKQVNHTWVPVAGCGEGREKSHVLVLSIK</sequence>